<dbReference type="RefSeq" id="WP_126627255.1">
    <property type="nucleotide sequence ID" value="NZ_BIFT01000001.1"/>
</dbReference>
<gene>
    <name evidence="2" type="ORF">KDA_23280</name>
</gene>
<dbReference type="EMBL" id="BIFT01000001">
    <property type="protein sequence ID" value="GCE26844.1"/>
    <property type="molecule type" value="Genomic_DNA"/>
</dbReference>
<evidence type="ECO:0000313" key="2">
    <source>
        <dbReference type="EMBL" id="GCE26844.1"/>
    </source>
</evidence>
<keyword evidence="1" id="KW-1133">Transmembrane helix</keyword>
<feature type="transmembrane region" description="Helical" evidence="1">
    <location>
        <begin position="117"/>
        <end position="139"/>
    </location>
</feature>
<evidence type="ECO:0000256" key="1">
    <source>
        <dbReference type="SAM" id="Phobius"/>
    </source>
</evidence>
<keyword evidence="1" id="KW-0472">Membrane</keyword>
<name>A0A402B672_9CHLR</name>
<proteinExistence type="predicted"/>
<accession>A0A402B672</accession>
<protein>
    <submittedName>
        <fullName evidence="2">Uncharacterized protein</fullName>
    </submittedName>
</protein>
<keyword evidence="1" id="KW-0812">Transmembrane</keyword>
<evidence type="ECO:0000313" key="3">
    <source>
        <dbReference type="Proteomes" id="UP000287171"/>
    </source>
</evidence>
<comment type="caution">
    <text evidence="2">The sequence shown here is derived from an EMBL/GenBank/DDBJ whole genome shotgun (WGS) entry which is preliminary data.</text>
</comment>
<organism evidence="2 3">
    <name type="scientific">Dictyobacter alpinus</name>
    <dbReference type="NCBI Taxonomy" id="2014873"/>
    <lineage>
        <taxon>Bacteria</taxon>
        <taxon>Bacillati</taxon>
        <taxon>Chloroflexota</taxon>
        <taxon>Ktedonobacteria</taxon>
        <taxon>Ktedonobacterales</taxon>
        <taxon>Dictyobacteraceae</taxon>
        <taxon>Dictyobacter</taxon>
    </lineage>
</organism>
<dbReference type="OrthoDB" id="163950at2"/>
<dbReference type="AlphaFoldDB" id="A0A402B672"/>
<sequence length="142" mass="15655">MNATVCRITDLELDVCNHAATIDDDYGTAPMITVLPKQQPIDEEELLHSCFEEALNDRITGSHNNWHHLSDGSLNSIQRVPVNYATDEIVAVTPGTKPLTMTDSSDTVLISGRHHNLIFVCLALTLILIGFDIMGLLVLSMR</sequence>
<dbReference type="Proteomes" id="UP000287171">
    <property type="component" value="Unassembled WGS sequence"/>
</dbReference>
<reference evidence="3" key="1">
    <citation type="submission" date="2018-12" db="EMBL/GenBank/DDBJ databases">
        <title>Tengunoibacter tsumagoiensis gen. nov., sp. nov., Dictyobacter kobayashii sp. nov., D. alpinus sp. nov., and D. joshuensis sp. nov. and description of Dictyobacteraceae fam. nov. within the order Ktedonobacterales isolated from Tengu-no-mugimeshi.</title>
        <authorList>
            <person name="Wang C.M."/>
            <person name="Zheng Y."/>
            <person name="Sakai Y."/>
            <person name="Toyoda A."/>
            <person name="Minakuchi Y."/>
            <person name="Abe K."/>
            <person name="Yokota A."/>
            <person name="Yabe S."/>
        </authorList>
    </citation>
    <scope>NUCLEOTIDE SEQUENCE [LARGE SCALE GENOMIC DNA]</scope>
    <source>
        <strain evidence="3">Uno16</strain>
    </source>
</reference>
<keyword evidence="3" id="KW-1185">Reference proteome</keyword>